<evidence type="ECO:0000259" key="3">
    <source>
        <dbReference type="SMART" id="SM00829"/>
    </source>
</evidence>
<evidence type="ECO:0000313" key="4">
    <source>
        <dbReference type="EMBL" id="BCJ34665.1"/>
    </source>
</evidence>
<keyword evidence="2" id="KW-0560">Oxidoreductase</keyword>
<evidence type="ECO:0000256" key="2">
    <source>
        <dbReference type="ARBA" id="ARBA00023002"/>
    </source>
</evidence>
<organism evidence="4 5">
    <name type="scientific">Actinocatenispora thailandica</name>
    <dbReference type="NCBI Taxonomy" id="227318"/>
    <lineage>
        <taxon>Bacteria</taxon>
        <taxon>Bacillati</taxon>
        <taxon>Actinomycetota</taxon>
        <taxon>Actinomycetes</taxon>
        <taxon>Micromonosporales</taxon>
        <taxon>Micromonosporaceae</taxon>
        <taxon>Actinocatenispora</taxon>
    </lineage>
</organism>
<proteinExistence type="predicted"/>
<sequence length="327" mass="34452">MGETMRAAVWTRPGGPETIEVRTVPRPAARDGWTLMRVHAAGLNRSELMTRQGHSPGVEPPRVLGIECVGTVAESLDPLLPAGTTVAAVMGGMGRAFDGGYAEYALLPDRLLMRLDTTLDWPTLGALPETFLTAHGSLTALGAGSGETLLVRGGSSALGLAAVALARERGLTTLTTTRNPDKVARLAANGADHVVLDDGDLATAVRRILPGGPHLILDLIGAPTMLDSLRLVRRGGTVCMTGLLSGEWLVPDFEPVGSIPSGTKLTAFGSQDLAGRAGADALRRIVSDVEDGRYRPVVDRVFALDEVVAAHRYMEQNRATGKVVLRC</sequence>
<dbReference type="SUPFAM" id="SSF51735">
    <property type="entry name" value="NAD(P)-binding Rossmann-fold domains"/>
    <property type="match status" value="1"/>
</dbReference>
<dbReference type="Proteomes" id="UP000611640">
    <property type="component" value="Chromosome"/>
</dbReference>
<dbReference type="PANTHER" id="PTHR48106">
    <property type="entry name" value="QUINONE OXIDOREDUCTASE PIG3-RELATED"/>
    <property type="match status" value="1"/>
</dbReference>
<dbReference type="PANTHER" id="PTHR48106:SF18">
    <property type="entry name" value="QUINONE OXIDOREDUCTASE PIG3"/>
    <property type="match status" value="1"/>
</dbReference>
<dbReference type="Gene3D" id="3.40.50.720">
    <property type="entry name" value="NAD(P)-binding Rossmann-like Domain"/>
    <property type="match status" value="1"/>
</dbReference>
<dbReference type="GO" id="GO:0070402">
    <property type="term" value="F:NADPH binding"/>
    <property type="evidence" value="ECO:0007669"/>
    <property type="project" value="TreeGrafter"/>
</dbReference>
<evidence type="ECO:0000256" key="1">
    <source>
        <dbReference type="ARBA" id="ARBA00022857"/>
    </source>
</evidence>
<dbReference type="SUPFAM" id="SSF50129">
    <property type="entry name" value="GroES-like"/>
    <property type="match status" value="1"/>
</dbReference>
<dbReference type="RefSeq" id="WP_203961369.1">
    <property type="nucleotide sequence ID" value="NZ_AP023355.1"/>
</dbReference>
<dbReference type="GO" id="GO:0016651">
    <property type="term" value="F:oxidoreductase activity, acting on NAD(P)H"/>
    <property type="evidence" value="ECO:0007669"/>
    <property type="project" value="TreeGrafter"/>
</dbReference>
<keyword evidence="5" id="KW-1185">Reference proteome</keyword>
<dbReference type="EMBL" id="AP023355">
    <property type="protein sequence ID" value="BCJ34665.1"/>
    <property type="molecule type" value="Genomic_DNA"/>
</dbReference>
<dbReference type="InterPro" id="IPR013154">
    <property type="entry name" value="ADH-like_N"/>
</dbReference>
<name>A0A7R7DMZ2_9ACTN</name>
<reference evidence="4 5" key="1">
    <citation type="submission" date="2020-08" db="EMBL/GenBank/DDBJ databases">
        <title>Whole genome shotgun sequence of Actinocatenispora thailandica NBRC 105041.</title>
        <authorList>
            <person name="Komaki H."/>
            <person name="Tamura T."/>
        </authorList>
    </citation>
    <scope>NUCLEOTIDE SEQUENCE [LARGE SCALE GENOMIC DNA]</scope>
    <source>
        <strain evidence="4 5">NBRC 105041</strain>
    </source>
</reference>
<dbReference type="InterPro" id="IPR011032">
    <property type="entry name" value="GroES-like_sf"/>
</dbReference>
<dbReference type="InterPro" id="IPR020843">
    <property type="entry name" value="ER"/>
</dbReference>
<evidence type="ECO:0000313" key="5">
    <source>
        <dbReference type="Proteomes" id="UP000611640"/>
    </source>
</evidence>
<accession>A0A7R7DMZ2</accession>
<dbReference type="Pfam" id="PF08240">
    <property type="entry name" value="ADH_N"/>
    <property type="match status" value="1"/>
</dbReference>
<dbReference type="SMART" id="SM00829">
    <property type="entry name" value="PKS_ER"/>
    <property type="match status" value="1"/>
</dbReference>
<dbReference type="Gene3D" id="3.90.180.10">
    <property type="entry name" value="Medium-chain alcohol dehydrogenases, catalytic domain"/>
    <property type="match status" value="1"/>
</dbReference>
<dbReference type="KEGG" id="atl:Athai_21680"/>
<protein>
    <submittedName>
        <fullName evidence="4">NADPH:quinone reductase</fullName>
    </submittedName>
</protein>
<dbReference type="Pfam" id="PF13602">
    <property type="entry name" value="ADH_zinc_N_2"/>
    <property type="match status" value="1"/>
</dbReference>
<keyword evidence="1" id="KW-0521">NADP</keyword>
<dbReference type="AlphaFoldDB" id="A0A7R7DMZ2"/>
<gene>
    <name evidence="4" type="ORF">Athai_21680</name>
</gene>
<dbReference type="InterPro" id="IPR036291">
    <property type="entry name" value="NAD(P)-bd_dom_sf"/>
</dbReference>
<feature type="domain" description="Enoyl reductase (ER)" evidence="3">
    <location>
        <begin position="14"/>
        <end position="325"/>
    </location>
</feature>